<dbReference type="EMBL" id="JAANIT010001577">
    <property type="protein sequence ID" value="KAG1539630.1"/>
    <property type="molecule type" value="Genomic_DNA"/>
</dbReference>
<sequence>MAYINGHIALANANMNASYRPTLIDFHGYEGEDFRHFLEILESYFALNNIALDARKLTILKAQLRGAAKVYYEKEILRRIPDIKYDNATELLKNHYITPELIMNYELEFNEIYQGEQEHPQIFLARLREAADLANITQESVIESRFRAGLLREIKQFCIQSSSKNMQDWIDHAEGWWNANRPRKIAMSQSTSSSTKQS</sequence>
<organism evidence="1 2">
    <name type="scientific">Rhizopus oryzae</name>
    <name type="common">Mucormycosis agent</name>
    <name type="synonym">Rhizopus arrhizus var. delemar</name>
    <dbReference type="NCBI Taxonomy" id="64495"/>
    <lineage>
        <taxon>Eukaryota</taxon>
        <taxon>Fungi</taxon>
        <taxon>Fungi incertae sedis</taxon>
        <taxon>Mucoromycota</taxon>
        <taxon>Mucoromycotina</taxon>
        <taxon>Mucoromycetes</taxon>
        <taxon>Mucorales</taxon>
        <taxon>Mucorineae</taxon>
        <taxon>Rhizopodaceae</taxon>
        <taxon>Rhizopus</taxon>
    </lineage>
</organism>
<evidence type="ECO:0000313" key="2">
    <source>
        <dbReference type="Proteomes" id="UP000717996"/>
    </source>
</evidence>
<protein>
    <recommendedName>
        <fullName evidence="3">Retrotransposon gag domain-containing protein</fullName>
    </recommendedName>
</protein>
<dbReference type="Proteomes" id="UP000717996">
    <property type="component" value="Unassembled WGS sequence"/>
</dbReference>
<accession>A0A9P6Y528</accession>
<gene>
    <name evidence="1" type="ORF">G6F51_009015</name>
</gene>
<proteinExistence type="predicted"/>
<evidence type="ECO:0008006" key="3">
    <source>
        <dbReference type="Google" id="ProtNLM"/>
    </source>
</evidence>
<evidence type="ECO:0000313" key="1">
    <source>
        <dbReference type="EMBL" id="KAG1539630.1"/>
    </source>
</evidence>
<name>A0A9P6Y528_RHIOR</name>
<reference evidence="1" key="1">
    <citation type="journal article" date="2020" name="Microb. Genom.">
        <title>Genetic diversity of clinical and environmental Mucorales isolates obtained from an investigation of mucormycosis cases among solid organ transplant recipients.</title>
        <authorList>
            <person name="Nguyen M.H."/>
            <person name="Kaul D."/>
            <person name="Muto C."/>
            <person name="Cheng S.J."/>
            <person name="Richter R.A."/>
            <person name="Bruno V.M."/>
            <person name="Liu G."/>
            <person name="Beyhan S."/>
            <person name="Sundermann A.J."/>
            <person name="Mounaud S."/>
            <person name="Pasculle A.W."/>
            <person name="Nierman W.C."/>
            <person name="Driscoll E."/>
            <person name="Cumbie R."/>
            <person name="Clancy C.J."/>
            <person name="Dupont C.L."/>
        </authorList>
    </citation>
    <scope>NUCLEOTIDE SEQUENCE</scope>
    <source>
        <strain evidence="1">GL16</strain>
    </source>
</reference>
<comment type="caution">
    <text evidence="1">The sequence shown here is derived from an EMBL/GenBank/DDBJ whole genome shotgun (WGS) entry which is preliminary data.</text>
</comment>
<dbReference type="AlphaFoldDB" id="A0A9P6Y528"/>